<reference evidence="3 4" key="1">
    <citation type="journal article" date="2021" name="BMC Biol.">
        <title>Horizontally acquired antibacterial genes associated with adaptive radiation of ladybird beetles.</title>
        <authorList>
            <person name="Li H.S."/>
            <person name="Tang X.F."/>
            <person name="Huang Y.H."/>
            <person name="Xu Z.Y."/>
            <person name="Chen M.L."/>
            <person name="Du X.Y."/>
            <person name="Qiu B.Y."/>
            <person name="Chen P.T."/>
            <person name="Zhang W."/>
            <person name="Slipinski A."/>
            <person name="Escalona H.E."/>
            <person name="Waterhouse R.M."/>
            <person name="Zwick A."/>
            <person name="Pang H."/>
        </authorList>
    </citation>
    <scope>NUCLEOTIDE SEQUENCE [LARGE SCALE GENOMIC DNA]</scope>
    <source>
        <strain evidence="3">SYSU2018</strain>
    </source>
</reference>
<keyword evidence="1" id="KW-0732">Signal</keyword>
<proteinExistence type="predicted"/>
<keyword evidence="4" id="KW-1185">Reference proteome</keyword>
<name>A0ABD2NH32_9CUCU</name>
<gene>
    <name evidence="3" type="ORF">HHI36_013058</name>
</gene>
<dbReference type="CDD" id="cd00104">
    <property type="entry name" value="KAZAL_FS"/>
    <property type="match status" value="1"/>
</dbReference>
<dbReference type="Gene3D" id="3.30.60.30">
    <property type="match status" value="1"/>
</dbReference>
<accession>A0ABD2NH32</accession>
<sequence>MSIIVILSVLNTSTAAECECPLYFRPLCGSNGGTFLNDCELECYKKASGRLIKVVEKWVCLNFTGEYFQEKGLMNVWDLPDDWKKINPLEANTTSEKICPPKT</sequence>
<dbReference type="SMART" id="SM00280">
    <property type="entry name" value="KAZAL"/>
    <property type="match status" value="1"/>
</dbReference>
<comment type="caution">
    <text evidence="3">The sequence shown here is derived from an EMBL/GenBank/DDBJ whole genome shotgun (WGS) entry which is preliminary data.</text>
</comment>
<dbReference type="Proteomes" id="UP001516400">
    <property type="component" value="Unassembled WGS sequence"/>
</dbReference>
<feature type="chain" id="PRO_5044843568" description="Kazal-like domain-containing protein" evidence="1">
    <location>
        <begin position="17"/>
        <end position="103"/>
    </location>
</feature>
<dbReference type="EMBL" id="JABFTP020000103">
    <property type="protein sequence ID" value="KAL3277715.1"/>
    <property type="molecule type" value="Genomic_DNA"/>
</dbReference>
<dbReference type="PROSITE" id="PS51465">
    <property type="entry name" value="KAZAL_2"/>
    <property type="match status" value="1"/>
</dbReference>
<dbReference type="InterPro" id="IPR036058">
    <property type="entry name" value="Kazal_dom_sf"/>
</dbReference>
<feature type="signal peptide" evidence="1">
    <location>
        <begin position="1"/>
        <end position="16"/>
    </location>
</feature>
<evidence type="ECO:0000313" key="3">
    <source>
        <dbReference type="EMBL" id="KAL3277715.1"/>
    </source>
</evidence>
<dbReference type="SUPFAM" id="SSF100895">
    <property type="entry name" value="Kazal-type serine protease inhibitors"/>
    <property type="match status" value="1"/>
</dbReference>
<dbReference type="AlphaFoldDB" id="A0ABD2NH32"/>
<evidence type="ECO:0000259" key="2">
    <source>
        <dbReference type="PROSITE" id="PS51465"/>
    </source>
</evidence>
<evidence type="ECO:0000256" key="1">
    <source>
        <dbReference type="SAM" id="SignalP"/>
    </source>
</evidence>
<dbReference type="InterPro" id="IPR002350">
    <property type="entry name" value="Kazal_dom"/>
</dbReference>
<dbReference type="Pfam" id="PF07648">
    <property type="entry name" value="Kazal_2"/>
    <property type="match status" value="1"/>
</dbReference>
<evidence type="ECO:0000313" key="4">
    <source>
        <dbReference type="Proteomes" id="UP001516400"/>
    </source>
</evidence>
<feature type="domain" description="Kazal-like" evidence="2">
    <location>
        <begin position="12"/>
        <end position="43"/>
    </location>
</feature>
<protein>
    <recommendedName>
        <fullName evidence="2">Kazal-like domain-containing protein</fullName>
    </recommendedName>
</protein>
<organism evidence="3 4">
    <name type="scientific">Cryptolaemus montrouzieri</name>
    <dbReference type="NCBI Taxonomy" id="559131"/>
    <lineage>
        <taxon>Eukaryota</taxon>
        <taxon>Metazoa</taxon>
        <taxon>Ecdysozoa</taxon>
        <taxon>Arthropoda</taxon>
        <taxon>Hexapoda</taxon>
        <taxon>Insecta</taxon>
        <taxon>Pterygota</taxon>
        <taxon>Neoptera</taxon>
        <taxon>Endopterygota</taxon>
        <taxon>Coleoptera</taxon>
        <taxon>Polyphaga</taxon>
        <taxon>Cucujiformia</taxon>
        <taxon>Coccinelloidea</taxon>
        <taxon>Coccinellidae</taxon>
        <taxon>Scymninae</taxon>
        <taxon>Scymnini</taxon>
        <taxon>Cryptolaemus</taxon>
    </lineage>
</organism>